<evidence type="ECO:0000256" key="5">
    <source>
        <dbReference type="ARBA" id="ARBA00023136"/>
    </source>
</evidence>
<reference evidence="8 9" key="1">
    <citation type="submission" date="2020-08" db="EMBL/GenBank/DDBJ databases">
        <title>Sequencing the genomes of 1000 actinobacteria strains.</title>
        <authorList>
            <person name="Klenk H.-P."/>
        </authorList>
    </citation>
    <scope>NUCLEOTIDE SEQUENCE [LARGE SCALE GENOMIC DNA]</scope>
    <source>
        <strain evidence="8 9">DSM 44598</strain>
    </source>
</reference>
<name>A0A840WJG3_9ACTN</name>
<keyword evidence="4 7" id="KW-1133">Transmembrane helix</keyword>
<comment type="subcellular location">
    <subcellularLocation>
        <location evidence="1">Cell membrane</location>
        <topology evidence="1">Multi-pass membrane protein</topology>
    </subcellularLocation>
</comment>
<evidence type="ECO:0000313" key="8">
    <source>
        <dbReference type="EMBL" id="MBB5492015.1"/>
    </source>
</evidence>
<evidence type="ECO:0000256" key="3">
    <source>
        <dbReference type="ARBA" id="ARBA00022692"/>
    </source>
</evidence>
<feature type="transmembrane region" description="Helical" evidence="7">
    <location>
        <begin position="196"/>
        <end position="220"/>
    </location>
</feature>
<keyword evidence="2" id="KW-1003">Cell membrane</keyword>
<feature type="transmembrane region" description="Helical" evidence="7">
    <location>
        <begin position="41"/>
        <end position="67"/>
    </location>
</feature>
<evidence type="ECO:0000256" key="1">
    <source>
        <dbReference type="ARBA" id="ARBA00004651"/>
    </source>
</evidence>
<sequence length="252" mass="25773">MNETLLPALMGLGTGLALIVAIGAQNAYLLRLGIDGRPTTVLAVVLVCAVSDALLITAGVVGIGGLLEALPTAMVAVRLLGAGFLVVYGLFAAYRALRPGRAEVLVPAESSSEADAGDTRTAVTPATHPAPDPDAGSAALATAVSAGPSASSRKHTGLRAAVLTACALTWLNPHVYLDTVLFLGSVANQQVGEARWWWAGGAVAGSFLWFFALGFGARLLRPVFARPGAWRVLDGVIAVIMLTLGIRLALGA</sequence>
<dbReference type="InterPro" id="IPR001123">
    <property type="entry name" value="LeuE-type"/>
</dbReference>
<feature type="transmembrane region" description="Helical" evidence="7">
    <location>
        <begin position="6"/>
        <end position="29"/>
    </location>
</feature>
<protein>
    <submittedName>
        <fullName evidence="8">L-lysine exporter family protein LysE/ArgO</fullName>
    </submittedName>
</protein>
<evidence type="ECO:0000256" key="2">
    <source>
        <dbReference type="ARBA" id="ARBA00022475"/>
    </source>
</evidence>
<keyword evidence="3 7" id="KW-0812">Transmembrane</keyword>
<feature type="transmembrane region" description="Helical" evidence="7">
    <location>
        <begin position="73"/>
        <end position="94"/>
    </location>
</feature>
<evidence type="ECO:0000256" key="6">
    <source>
        <dbReference type="SAM" id="MobiDB-lite"/>
    </source>
</evidence>
<feature type="transmembrane region" description="Helical" evidence="7">
    <location>
        <begin position="232"/>
        <end position="250"/>
    </location>
</feature>
<evidence type="ECO:0000256" key="7">
    <source>
        <dbReference type="SAM" id="Phobius"/>
    </source>
</evidence>
<dbReference type="PANTHER" id="PTHR30086:SF20">
    <property type="entry name" value="ARGININE EXPORTER PROTEIN ARGO-RELATED"/>
    <property type="match status" value="1"/>
</dbReference>
<gene>
    <name evidence="8" type="ORF">HNR07_003152</name>
</gene>
<dbReference type="GO" id="GO:0015171">
    <property type="term" value="F:amino acid transmembrane transporter activity"/>
    <property type="evidence" value="ECO:0007669"/>
    <property type="project" value="TreeGrafter"/>
</dbReference>
<comment type="caution">
    <text evidence="8">The sequence shown here is derived from an EMBL/GenBank/DDBJ whole genome shotgun (WGS) entry which is preliminary data.</text>
</comment>
<evidence type="ECO:0000313" key="9">
    <source>
        <dbReference type="Proteomes" id="UP000579647"/>
    </source>
</evidence>
<feature type="region of interest" description="Disordered" evidence="6">
    <location>
        <begin position="108"/>
        <end position="137"/>
    </location>
</feature>
<dbReference type="RefSeq" id="WP_312893812.1">
    <property type="nucleotide sequence ID" value="NZ_BAAAKM010000015.1"/>
</dbReference>
<keyword evidence="9" id="KW-1185">Reference proteome</keyword>
<proteinExistence type="predicted"/>
<dbReference type="AlphaFoldDB" id="A0A840WJG3"/>
<accession>A0A840WJG3</accession>
<feature type="compositionally biased region" description="Low complexity" evidence="6">
    <location>
        <begin position="119"/>
        <end position="137"/>
    </location>
</feature>
<dbReference type="GO" id="GO:0005886">
    <property type="term" value="C:plasma membrane"/>
    <property type="evidence" value="ECO:0007669"/>
    <property type="project" value="UniProtKB-SubCell"/>
</dbReference>
<dbReference type="PANTHER" id="PTHR30086">
    <property type="entry name" value="ARGININE EXPORTER PROTEIN ARGO"/>
    <property type="match status" value="1"/>
</dbReference>
<dbReference type="EMBL" id="JACHDO010000001">
    <property type="protein sequence ID" value="MBB5492015.1"/>
    <property type="molecule type" value="Genomic_DNA"/>
</dbReference>
<evidence type="ECO:0000256" key="4">
    <source>
        <dbReference type="ARBA" id="ARBA00022989"/>
    </source>
</evidence>
<dbReference type="Pfam" id="PF01810">
    <property type="entry name" value="LysE"/>
    <property type="match status" value="1"/>
</dbReference>
<keyword evidence="5 7" id="KW-0472">Membrane</keyword>
<organism evidence="8 9">
    <name type="scientific">Nocardiopsis metallicus</name>
    <dbReference type="NCBI Taxonomy" id="179819"/>
    <lineage>
        <taxon>Bacteria</taxon>
        <taxon>Bacillati</taxon>
        <taxon>Actinomycetota</taxon>
        <taxon>Actinomycetes</taxon>
        <taxon>Streptosporangiales</taxon>
        <taxon>Nocardiopsidaceae</taxon>
        <taxon>Nocardiopsis</taxon>
    </lineage>
</organism>
<dbReference type="Proteomes" id="UP000579647">
    <property type="component" value="Unassembled WGS sequence"/>
</dbReference>